<dbReference type="EMBL" id="CYRY02037448">
    <property type="protein sequence ID" value="VCX23310.1"/>
    <property type="molecule type" value="Genomic_DNA"/>
</dbReference>
<keyword evidence="2" id="KW-1185">Reference proteome</keyword>
<feature type="non-terminal residue" evidence="1">
    <location>
        <position position="1"/>
    </location>
</feature>
<protein>
    <submittedName>
        <fullName evidence="1">Uncharacterized protein</fullName>
    </submittedName>
</protein>
<evidence type="ECO:0000313" key="1">
    <source>
        <dbReference type="EMBL" id="VCX23310.1"/>
    </source>
</evidence>
<evidence type="ECO:0000313" key="2">
    <source>
        <dbReference type="Proteomes" id="UP000269945"/>
    </source>
</evidence>
<organism evidence="1 2">
    <name type="scientific">Gulo gulo</name>
    <name type="common">Wolverine</name>
    <name type="synonym">Gluton</name>
    <dbReference type="NCBI Taxonomy" id="48420"/>
    <lineage>
        <taxon>Eukaryota</taxon>
        <taxon>Metazoa</taxon>
        <taxon>Chordata</taxon>
        <taxon>Craniata</taxon>
        <taxon>Vertebrata</taxon>
        <taxon>Euteleostomi</taxon>
        <taxon>Mammalia</taxon>
        <taxon>Eutheria</taxon>
        <taxon>Laurasiatheria</taxon>
        <taxon>Carnivora</taxon>
        <taxon>Caniformia</taxon>
        <taxon>Musteloidea</taxon>
        <taxon>Mustelidae</taxon>
        <taxon>Guloninae</taxon>
        <taxon>Gulo</taxon>
    </lineage>
</organism>
<gene>
    <name evidence="1" type="ORF">BN2614_LOCUS1</name>
</gene>
<sequence length="34" mass="4027">DCSNSWLPSNSCFWLIHRNATPENWHHALHPRSL</sequence>
<reference evidence="1 2" key="1">
    <citation type="submission" date="2018-10" db="EMBL/GenBank/DDBJ databases">
        <authorList>
            <person name="Ekblom R."/>
            <person name="Jareborg N."/>
        </authorList>
    </citation>
    <scope>NUCLEOTIDE SEQUENCE [LARGE SCALE GENOMIC DNA]</scope>
    <source>
        <tissue evidence="1">Muscle</tissue>
    </source>
</reference>
<dbReference type="Proteomes" id="UP000269945">
    <property type="component" value="Unassembled WGS sequence"/>
</dbReference>
<name>A0A9X9Q591_GULGU</name>
<dbReference type="AlphaFoldDB" id="A0A9X9Q591"/>
<comment type="caution">
    <text evidence="1">The sequence shown here is derived from an EMBL/GenBank/DDBJ whole genome shotgun (WGS) entry which is preliminary data.</text>
</comment>
<proteinExistence type="predicted"/>
<feature type="non-terminal residue" evidence="1">
    <location>
        <position position="34"/>
    </location>
</feature>
<accession>A0A9X9Q591</accession>